<keyword evidence="1" id="KW-0175">Coiled coil</keyword>
<evidence type="ECO:0000256" key="1">
    <source>
        <dbReference type="SAM" id="Coils"/>
    </source>
</evidence>
<name>A0A1W9KQG4_9BURK</name>
<dbReference type="EMBL" id="MTEI01000016">
    <property type="protein sequence ID" value="OQW86486.1"/>
    <property type="molecule type" value="Genomic_DNA"/>
</dbReference>
<proteinExistence type="predicted"/>
<gene>
    <name evidence="2" type="ORF">BWK72_17305</name>
</gene>
<evidence type="ECO:0008006" key="4">
    <source>
        <dbReference type="Google" id="ProtNLM"/>
    </source>
</evidence>
<evidence type="ECO:0000313" key="2">
    <source>
        <dbReference type="EMBL" id="OQW86486.1"/>
    </source>
</evidence>
<dbReference type="Proteomes" id="UP000192505">
    <property type="component" value="Unassembled WGS sequence"/>
</dbReference>
<feature type="coiled-coil region" evidence="1">
    <location>
        <begin position="152"/>
        <end position="219"/>
    </location>
</feature>
<dbReference type="Gene3D" id="1.20.5.1230">
    <property type="entry name" value="Apolipoprotein A-I"/>
    <property type="match status" value="1"/>
</dbReference>
<evidence type="ECO:0000313" key="3">
    <source>
        <dbReference type="Proteomes" id="UP000192505"/>
    </source>
</evidence>
<dbReference type="Pfam" id="PF06897">
    <property type="entry name" value="DUF1269"/>
    <property type="match status" value="1"/>
</dbReference>
<organism evidence="2 3">
    <name type="scientific">Rhodoferax ferrireducens</name>
    <dbReference type="NCBI Taxonomy" id="192843"/>
    <lineage>
        <taxon>Bacteria</taxon>
        <taxon>Pseudomonadati</taxon>
        <taxon>Pseudomonadota</taxon>
        <taxon>Betaproteobacteria</taxon>
        <taxon>Burkholderiales</taxon>
        <taxon>Comamonadaceae</taxon>
        <taxon>Rhodoferax</taxon>
    </lineage>
</organism>
<reference evidence="2 3" key="1">
    <citation type="submission" date="2017-01" db="EMBL/GenBank/DDBJ databases">
        <title>Novel large sulfur bacteria in the metagenomes of groundwater-fed chemosynthetic microbial mats in the Lake Huron basin.</title>
        <authorList>
            <person name="Sharrar A.M."/>
            <person name="Flood B.E."/>
            <person name="Bailey J.V."/>
            <person name="Jones D.S."/>
            <person name="Biddanda B."/>
            <person name="Ruberg S.A."/>
            <person name="Marcus D.N."/>
            <person name="Dick G.J."/>
        </authorList>
    </citation>
    <scope>NUCLEOTIDE SEQUENCE [LARGE SCALE GENOMIC DNA]</scope>
    <source>
        <strain evidence="2">A7</strain>
    </source>
</reference>
<comment type="caution">
    <text evidence="2">The sequence shown here is derived from an EMBL/GenBank/DDBJ whole genome shotgun (WGS) entry which is preliminary data.</text>
</comment>
<protein>
    <recommendedName>
        <fullName evidence="4">DUF1269 domain-containing protein</fullName>
    </recommendedName>
</protein>
<sequence>MNKMLIAIFDNETAADAGLHALRQLHAEGDITLYATGVIAKDALGHVVVKAVADQGPIGTASGMAVGSLIGLLGGPVGVVVGAATGTVVGAVRDFWVAGVGLDFVEEAQATLQPGKVALVAEIEEEWVIPVDSALEALGGQVFRRTRSELAEAQYDHDIATFKSEIRELEEEASEASGSAKLKLQAKLAKAQISLESAVERAKKRVETLKMEADTKAQSLKVQLTQVADQAKTKLEDRMQRVKHAYHARGSKLAQAWALTKEALVG</sequence>
<accession>A0A1W9KQG4</accession>
<dbReference type="InterPro" id="IPR009200">
    <property type="entry name" value="DUF1269_membrane"/>
</dbReference>
<dbReference type="AlphaFoldDB" id="A0A1W9KQG4"/>